<dbReference type="GO" id="GO:0008061">
    <property type="term" value="F:chitin binding"/>
    <property type="evidence" value="ECO:0007669"/>
    <property type="project" value="UniProtKB-KW"/>
</dbReference>
<name>A0AAD4L4I2_9AGAM</name>
<dbReference type="AlphaFoldDB" id="A0AAD4L4I2"/>
<evidence type="ECO:0000259" key="4">
    <source>
        <dbReference type="PROSITE" id="PS51782"/>
    </source>
</evidence>
<protein>
    <recommendedName>
        <fullName evidence="4">LysM domain-containing protein</fullName>
    </recommendedName>
</protein>
<proteinExistence type="predicted"/>
<evidence type="ECO:0000256" key="2">
    <source>
        <dbReference type="ARBA" id="ARBA00023026"/>
    </source>
</evidence>
<sequence length="149" mass="15452">MYAISTAAFVSVLVLASSLAVIVQATGPRTLCTETYNVPEGATCDNLGAILGANQSAILTMNPGISCEGTLPAGEVLCTKTWDPTCTLNATATDTTCDGLASKWNITQADFINYNDNVNGDCTDLVSGQPYCVSISGCYPGNPDPVCQQ</sequence>
<dbReference type="InterPro" id="IPR052210">
    <property type="entry name" value="LysM1-like"/>
</dbReference>
<feature type="domain" description="LysM" evidence="4">
    <location>
        <begin position="86"/>
        <end position="133"/>
    </location>
</feature>
<keyword evidence="3" id="KW-0732">Signal</keyword>
<keyword evidence="1" id="KW-0147">Chitin-binding</keyword>
<reference evidence="5" key="1">
    <citation type="submission" date="2022-01" db="EMBL/GenBank/DDBJ databases">
        <title>Comparative genomics reveals a dynamic genome evolution in the ectomycorrhizal milk-cap (Lactarius) mushrooms.</title>
        <authorList>
            <consortium name="DOE Joint Genome Institute"/>
            <person name="Lebreton A."/>
            <person name="Tang N."/>
            <person name="Kuo A."/>
            <person name="LaButti K."/>
            <person name="Drula E."/>
            <person name="Barry K."/>
            <person name="Clum A."/>
            <person name="Lipzen A."/>
            <person name="Mousain D."/>
            <person name="Ng V."/>
            <person name="Wang R."/>
            <person name="Wang X."/>
            <person name="Dai Y."/>
            <person name="Henrissat B."/>
            <person name="Grigoriev I.V."/>
            <person name="Guerin-Laguette A."/>
            <person name="Yu F."/>
            <person name="Martin F.M."/>
        </authorList>
    </citation>
    <scope>NUCLEOTIDE SEQUENCE</scope>
    <source>
        <strain evidence="5">QP</strain>
    </source>
</reference>
<dbReference type="Proteomes" id="UP001201163">
    <property type="component" value="Unassembled WGS sequence"/>
</dbReference>
<keyword evidence="6" id="KW-1185">Reference proteome</keyword>
<comment type="caution">
    <text evidence="5">The sequence shown here is derived from an EMBL/GenBank/DDBJ whole genome shotgun (WGS) entry which is preliminary data.</text>
</comment>
<gene>
    <name evidence="5" type="ORF">EDB92DRAFT_1902297</name>
</gene>
<dbReference type="PROSITE" id="PS51782">
    <property type="entry name" value="LYSM"/>
    <property type="match status" value="1"/>
</dbReference>
<feature type="chain" id="PRO_5042073040" description="LysM domain-containing protein" evidence="3">
    <location>
        <begin position="26"/>
        <end position="149"/>
    </location>
</feature>
<accession>A0AAD4L4I2</accession>
<dbReference type="Pfam" id="PF01476">
    <property type="entry name" value="LysM"/>
    <property type="match status" value="2"/>
</dbReference>
<dbReference type="InterPro" id="IPR018392">
    <property type="entry name" value="LysM"/>
</dbReference>
<dbReference type="PANTHER" id="PTHR34997:SF1">
    <property type="entry name" value="PEPTIDOGLYCAN-BINDING LYSIN DOMAIN"/>
    <property type="match status" value="1"/>
</dbReference>
<dbReference type="PANTHER" id="PTHR34997">
    <property type="entry name" value="AM15"/>
    <property type="match status" value="1"/>
</dbReference>
<organism evidence="5 6">
    <name type="scientific">Lactarius akahatsu</name>
    <dbReference type="NCBI Taxonomy" id="416441"/>
    <lineage>
        <taxon>Eukaryota</taxon>
        <taxon>Fungi</taxon>
        <taxon>Dikarya</taxon>
        <taxon>Basidiomycota</taxon>
        <taxon>Agaricomycotina</taxon>
        <taxon>Agaricomycetes</taxon>
        <taxon>Russulales</taxon>
        <taxon>Russulaceae</taxon>
        <taxon>Lactarius</taxon>
    </lineage>
</organism>
<dbReference type="EMBL" id="JAKELL010000151">
    <property type="protein sequence ID" value="KAH8979898.1"/>
    <property type="molecule type" value="Genomic_DNA"/>
</dbReference>
<evidence type="ECO:0000313" key="6">
    <source>
        <dbReference type="Proteomes" id="UP001201163"/>
    </source>
</evidence>
<dbReference type="Gene3D" id="3.10.350.10">
    <property type="entry name" value="LysM domain"/>
    <property type="match status" value="2"/>
</dbReference>
<dbReference type="InterPro" id="IPR036779">
    <property type="entry name" value="LysM_dom_sf"/>
</dbReference>
<evidence type="ECO:0000256" key="1">
    <source>
        <dbReference type="ARBA" id="ARBA00022669"/>
    </source>
</evidence>
<evidence type="ECO:0000256" key="3">
    <source>
        <dbReference type="SAM" id="SignalP"/>
    </source>
</evidence>
<keyword evidence="2" id="KW-0843">Virulence</keyword>
<feature type="signal peptide" evidence="3">
    <location>
        <begin position="1"/>
        <end position="25"/>
    </location>
</feature>
<evidence type="ECO:0000313" key="5">
    <source>
        <dbReference type="EMBL" id="KAH8979898.1"/>
    </source>
</evidence>